<dbReference type="STRING" id="765915.A0A1Y2I4F4"/>
<dbReference type="FunFam" id="3.30.1490.120:FF:000001">
    <property type="entry name" value="DNA-directed RNA polymerase II subunit RPB7"/>
    <property type="match status" value="1"/>
</dbReference>
<dbReference type="GO" id="GO:0005666">
    <property type="term" value="C:RNA polymerase III complex"/>
    <property type="evidence" value="ECO:0007669"/>
    <property type="project" value="TreeGrafter"/>
</dbReference>
<dbReference type="EMBL" id="MCFL01000003">
    <property type="protein sequence ID" value="ORZ40272.1"/>
    <property type="molecule type" value="Genomic_DNA"/>
</dbReference>
<dbReference type="Pfam" id="PF08292">
    <property type="entry name" value="RNA_pol_Rbc25"/>
    <property type="match status" value="1"/>
</dbReference>
<dbReference type="SUPFAM" id="SSF88798">
    <property type="entry name" value="N-terminal, heterodimerisation domain of RBP7 (RpoE)"/>
    <property type="match status" value="1"/>
</dbReference>
<gene>
    <name evidence="8" type="ORF">BCR44DRAFT_1509551</name>
</gene>
<keyword evidence="4" id="KW-0804">Transcription</keyword>
<keyword evidence="9" id="KW-1185">Reference proteome</keyword>
<dbReference type="Proteomes" id="UP000193411">
    <property type="component" value="Unassembled WGS sequence"/>
</dbReference>
<dbReference type="PANTHER" id="PTHR12709:SF1">
    <property type="entry name" value="DNA-DIRECTED RNA POLYMERASE III SUBUNIT RPC8"/>
    <property type="match status" value="1"/>
</dbReference>
<protein>
    <submittedName>
        <fullName evidence="8">RNA polymerase III subunit Rpc25</fullName>
    </submittedName>
</protein>
<dbReference type="InterPro" id="IPR013238">
    <property type="entry name" value="RNA_pol_III_Rbc25"/>
</dbReference>
<comment type="similarity">
    <text evidence="2">Belongs to the eukaryotic RPB7/RPC8 RNA polymerase subunit family.</text>
</comment>
<accession>A0A1Y2I4F4</accession>
<sequence>MFVLAEFKDTIRVMPEDLRKPREKAIEDEVNAKYANKVFHNVGLCVCLHELLHVADGIVQHTEGSAYYKVRFTMVVFRPFPGEVLVGEIKSSSRDGVRVSTTFFDDILIPPTFLPTPKSFDEVEQVWVWEYEGQKLYLDANETVRVQVQSVEFKEIRPDAAKRGDGKLAAPPAPAQQQPQTSLLGNVAETSQPQEDLAVVEVPFKVIGDMSGQGLGPLSWWPDDDQYE</sequence>
<dbReference type="Gene3D" id="2.40.50.140">
    <property type="entry name" value="Nucleic acid-binding proteins"/>
    <property type="match status" value="1"/>
</dbReference>
<organism evidence="8 9">
    <name type="scientific">Catenaria anguillulae PL171</name>
    <dbReference type="NCBI Taxonomy" id="765915"/>
    <lineage>
        <taxon>Eukaryota</taxon>
        <taxon>Fungi</taxon>
        <taxon>Fungi incertae sedis</taxon>
        <taxon>Blastocladiomycota</taxon>
        <taxon>Blastocladiomycetes</taxon>
        <taxon>Blastocladiales</taxon>
        <taxon>Catenariaceae</taxon>
        <taxon>Catenaria</taxon>
    </lineage>
</organism>
<comment type="subcellular location">
    <subcellularLocation>
        <location evidence="1">Nucleus</location>
    </subcellularLocation>
</comment>
<dbReference type="Pfam" id="PF03876">
    <property type="entry name" value="SHS2_Rpb7-N"/>
    <property type="match status" value="1"/>
</dbReference>
<dbReference type="CDD" id="cd04330">
    <property type="entry name" value="RNAP_III_Rpc25_N"/>
    <property type="match status" value="1"/>
</dbReference>
<evidence type="ECO:0000313" key="8">
    <source>
        <dbReference type="EMBL" id="ORZ40272.1"/>
    </source>
</evidence>
<evidence type="ECO:0000256" key="2">
    <source>
        <dbReference type="ARBA" id="ARBA00009307"/>
    </source>
</evidence>
<dbReference type="PANTHER" id="PTHR12709">
    <property type="entry name" value="DNA-DIRECTED RNA POLYMERASE II, III"/>
    <property type="match status" value="1"/>
</dbReference>
<dbReference type="SUPFAM" id="SSF50249">
    <property type="entry name" value="Nucleic acid-binding proteins"/>
    <property type="match status" value="1"/>
</dbReference>
<evidence type="ECO:0000313" key="9">
    <source>
        <dbReference type="Proteomes" id="UP000193411"/>
    </source>
</evidence>
<dbReference type="AlphaFoldDB" id="A0A1Y2I4F4"/>
<evidence type="ECO:0000256" key="4">
    <source>
        <dbReference type="ARBA" id="ARBA00023163"/>
    </source>
</evidence>
<dbReference type="GO" id="GO:0006384">
    <property type="term" value="P:transcription initiation at RNA polymerase III promoter"/>
    <property type="evidence" value="ECO:0007669"/>
    <property type="project" value="TreeGrafter"/>
</dbReference>
<keyword evidence="5" id="KW-0539">Nucleus</keyword>
<evidence type="ECO:0000256" key="5">
    <source>
        <dbReference type="ARBA" id="ARBA00023242"/>
    </source>
</evidence>
<name>A0A1Y2I4F4_9FUNG</name>
<proteinExistence type="inferred from homology"/>
<dbReference type="InterPro" id="IPR012340">
    <property type="entry name" value="NA-bd_OB-fold"/>
</dbReference>
<dbReference type="InterPro" id="IPR036898">
    <property type="entry name" value="RNA_pol_Rpb7-like_N_sf"/>
</dbReference>
<evidence type="ECO:0000259" key="7">
    <source>
        <dbReference type="Pfam" id="PF08292"/>
    </source>
</evidence>
<dbReference type="Gene3D" id="3.30.1490.120">
    <property type="entry name" value="RNA polymerase Rpb7-like, N-terminal domain"/>
    <property type="match status" value="1"/>
</dbReference>
<dbReference type="InterPro" id="IPR005576">
    <property type="entry name" value="Rpb7-like_N"/>
</dbReference>
<comment type="caution">
    <text evidence="8">The sequence shown here is derived from an EMBL/GenBank/DDBJ whole genome shotgun (WGS) entry which is preliminary data.</text>
</comment>
<evidence type="ECO:0000256" key="1">
    <source>
        <dbReference type="ARBA" id="ARBA00004123"/>
    </source>
</evidence>
<dbReference type="OrthoDB" id="10256606at2759"/>
<evidence type="ECO:0000259" key="6">
    <source>
        <dbReference type="Pfam" id="PF03876"/>
    </source>
</evidence>
<reference evidence="8 9" key="1">
    <citation type="submission" date="2016-07" db="EMBL/GenBank/DDBJ databases">
        <title>Pervasive Adenine N6-methylation of Active Genes in Fungi.</title>
        <authorList>
            <consortium name="DOE Joint Genome Institute"/>
            <person name="Mondo S.J."/>
            <person name="Dannebaum R.O."/>
            <person name="Kuo R.C."/>
            <person name="Labutti K."/>
            <person name="Haridas S."/>
            <person name="Kuo A."/>
            <person name="Salamov A."/>
            <person name="Ahrendt S.R."/>
            <person name="Lipzen A."/>
            <person name="Sullivan W."/>
            <person name="Andreopoulos W.B."/>
            <person name="Clum A."/>
            <person name="Lindquist E."/>
            <person name="Daum C."/>
            <person name="Ramamoorthy G.K."/>
            <person name="Gryganskyi A."/>
            <person name="Culley D."/>
            <person name="Magnuson J.K."/>
            <person name="James T.Y."/>
            <person name="O'Malley M.A."/>
            <person name="Stajich J.E."/>
            <person name="Spatafora J.W."/>
            <person name="Visel A."/>
            <person name="Grigoriev I.V."/>
        </authorList>
    </citation>
    <scope>NUCLEOTIDE SEQUENCE [LARGE SCALE GENOMIC DNA]</scope>
    <source>
        <strain evidence="8 9">PL171</strain>
    </source>
</reference>
<feature type="domain" description="RNA polymerase Rpb7-like N-terminal" evidence="6">
    <location>
        <begin position="8"/>
        <end position="61"/>
    </location>
</feature>
<dbReference type="InterPro" id="IPR045113">
    <property type="entry name" value="Rpb7-like"/>
</dbReference>
<feature type="domain" description="RNA polymerase III subunit Rpc25" evidence="7">
    <location>
        <begin position="83"/>
        <end position="221"/>
    </location>
</feature>
<evidence type="ECO:0000256" key="3">
    <source>
        <dbReference type="ARBA" id="ARBA00022478"/>
    </source>
</evidence>
<keyword evidence="3" id="KW-0240">DNA-directed RNA polymerase</keyword>